<organism evidence="2 3">
    <name type="scientific">Metabacillus arenae</name>
    <dbReference type="NCBI Taxonomy" id="2771434"/>
    <lineage>
        <taxon>Bacteria</taxon>
        <taxon>Bacillati</taxon>
        <taxon>Bacillota</taxon>
        <taxon>Bacilli</taxon>
        <taxon>Bacillales</taxon>
        <taxon>Bacillaceae</taxon>
        <taxon>Metabacillus</taxon>
    </lineage>
</organism>
<keyword evidence="1" id="KW-0732">Signal</keyword>
<proteinExistence type="predicted"/>
<dbReference type="SUPFAM" id="SSF50998">
    <property type="entry name" value="Quinoprotein alcohol dehydrogenase-like"/>
    <property type="match status" value="1"/>
</dbReference>
<feature type="chain" id="PRO_5037770747" evidence="1">
    <location>
        <begin position="28"/>
        <end position="835"/>
    </location>
</feature>
<name>A0A926NAA4_9BACI</name>
<keyword evidence="3" id="KW-1185">Reference proteome</keyword>
<evidence type="ECO:0000313" key="2">
    <source>
        <dbReference type="EMBL" id="MBD1380482.1"/>
    </source>
</evidence>
<sequence length="835" mass="92268">MKKWIVLCLSMILFFSSILVSTKEANAAKKNKLEQIVFGQPEELTAPLDDSISIFNGAVGKEDGHHVMYTTTKGFPAKLNVLDLNDYKLLRTIDLEGAENTWAHEVLPNGDLYIATIGGGAKLWKYSPVTKKAAVVASFPGETFPFSITSDSAGNVYVGTYPSGKVFQYKPESNEVIDYGRMIGEISQEYIRSLAIVNETIYSGTGHGKIIKYNTETGEKSDIAEELGEPGHVYDLNSVDDRYLFARFELSSNGYLYDTQTQEWLDIVIPNVRGLHVEEESLNNKVYFMTTNNELKLIDLTTLKIESAGIQYESGFRGVDWVEFNTPELPGKSLVTINFSGYVAILNLETKKVVKLPSLVKGTPTVMQAIEKGPGGKLYISGMQTGKGAIYDPATGTKKSFNLGQGDSMGVFGDKMLMGVYPEGDIREYDPALEPSSSNPKRLFTLGEEQNRISDIESAEGKAFIGSIPFYGELGGALTVYDPASSDEQKHKVFRNVVEDQSVMSLAYKEGKVFGSTTINGGLGVEPTAQEAKIFVWDVKNEKKIKEVSLAVEGIEKPEAIGELSFGPDGLLWGAVKNAIFALNPETLEVVKSKKLYPDGSLPFGVWHSIALEWSKGLLYAGFSGNLTAIDSDTLESKRIANAYSYDINDEGDIYYSLGSNRTLLYKMTVDQVKGKQRKPLQNHSFEKPIQDGVIPGWTSMFTTDSDVQYDADDERRYKGRKSLKLIDSSRNKAVALMSQAIDIKAGDVLTAESKLFIKDGLASFMLRYYDENGKEIISVPVHTEIGYNKWQTVSVTAKAPENVVTARVIAYTTSYATTTAFYDDIKLWKLKLKK</sequence>
<gene>
    <name evidence="2" type="ORF">IC621_09590</name>
</gene>
<dbReference type="Gene3D" id="2.130.10.10">
    <property type="entry name" value="YVTN repeat-like/Quinoprotein amine dehydrogenase"/>
    <property type="match status" value="2"/>
</dbReference>
<dbReference type="InterPro" id="IPR011047">
    <property type="entry name" value="Quinoprotein_ADH-like_sf"/>
</dbReference>
<protein>
    <submittedName>
        <fullName evidence="2">Uncharacterized protein</fullName>
    </submittedName>
</protein>
<reference evidence="2" key="1">
    <citation type="submission" date="2020-09" db="EMBL/GenBank/DDBJ databases">
        <title>A novel bacterium of genus Bacillus, isolated from South China Sea.</title>
        <authorList>
            <person name="Huang H."/>
            <person name="Mo K."/>
            <person name="Hu Y."/>
        </authorList>
    </citation>
    <scope>NUCLEOTIDE SEQUENCE</scope>
    <source>
        <strain evidence="2">IB182487</strain>
    </source>
</reference>
<dbReference type="Gene3D" id="2.60.120.260">
    <property type="entry name" value="Galactose-binding domain-like"/>
    <property type="match status" value="1"/>
</dbReference>
<dbReference type="InterPro" id="IPR015943">
    <property type="entry name" value="WD40/YVTN_repeat-like_dom_sf"/>
</dbReference>
<dbReference type="AlphaFoldDB" id="A0A926NAA4"/>
<dbReference type="SUPFAM" id="SSF50969">
    <property type="entry name" value="YVTN repeat-like/Quinoprotein amine dehydrogenase"/>
    <property type="match status" value="1"/>
</dbReference>
<comment type="caution">
    <text evidence="2">The sequence shown here is derived from an EMBL/GenBank/DDBJ whole genome shotgun (WGS) entry which is preliminary data.</text>
</comment>
<evidence type="ECO:0000256" key="1">
    <source>
        <dbReference type="SAM" id="SignalP"/>
    </source>
</evidence>
<dbReference type="Proteomes" id="UP000626844">
    <property type="component" value="Unassembled WGS sequence"/>
</dbReference>
<evidence type="ECO:0000313" key="3">
    <source>
        <dbReference type="Proteomes" id="UP000626844"/>
    </source>
</evidence>
<dbReference type="RefSeq" id="WP_191158076.1">
    <property type="nucleotide sequence ID" value="NZ_JACXAI010000010.1"/>
</dbReference>
<feature type="signal peptide" evidence="1">
    <location>
        <begin position="1"/>
        <end position="27"/>
    </location>
</feature>
<dbReference type="EMBL" id="JACXAI010000010">
    <property type="protein sequence ID" value="MBD1380482.1"/>
    <property type="molecule type" value="Genomic_DNA"/>
</dbReference>
<accession>A0A926NAA4</accession>
<dbReference type="InterPro" id="IPR011044">
    <property type="entry name" value="Quino_amine_DH_bsu"/>
</dbReference>